<accession>A0A7W7AMS7</accession>
<keyword evidence="1 6" id="KW-0436">Ligase</keyword>
<dbReference type="HAMAP" id="MF_01161">
    <property type="entry name" value="tRNA_Ile_lys_synt"/>
    <property type="match status" value="1"/>
</dbReference>
<dbReference type="GO" id="GO:0006400">
    <property type="term" value="P:tRNA modification"/>
    <property type="evidence" value="ECO:0007669"/>
    <property type="project" value="UniProtKB-UniRule"/>
</dbReference>
<reference evidence="8 9" key="1">
    <citation type="submission" date="2020-08" db="EMBL/GenBank/DDBJ databases">
        <title>Genomic Encyclopedia of Type Strains, Phase IV (KMG-IV): sequencing the most valuable type-strain genomes for metagenomic binning, comparative biology and taxonomic classification.</title>
        <authorList>
            <person name="Goeker M."/>
        </authorList>
    </citation>
    <scope>NUCLEOTIDE SEQUENCE [LARGE SCALE GENOMIC DNA]</scope>
    <source>
        <strain evidence="8 9">DSM 15867</strain>
    </source>
</reference>
<keyword evidence="9" id="KW-1185">Reference proteome</keyword>
<dbReference type="NCBIfam" id="TIGR02432">
    <property type="entry name" value="lysidine_TilS_N"/>
    <property type="match status" value="1"/>
</dbReference>
<comment type="catalytic activity">
    <reaction evidence="5 6">
        <text>cytidine(34) in tRNA(Ile2) + L-lysine + ATP = lysidine(34) in tRNA(Ile2) + AMP + diphosphate + H(+)</text>
        <dbReference type="Rhea" id="RHEA:43744"/>
        <dbReference type="Rhea" id="RHEA-COMP:10625"/>
        <dbReference type="Rhea" id="RHEA-COMP:10670"/>
        <dbReference type="ChEBI" id="CHEBI:15378"/>
        <dbReference type="ChEBI" id="CHEBI:30616"/>
        <dbReference type="ChEBI" id="CHEBI:32551"/>
        <dbReference type="ChEBI" id="CHEBI:33019"/>
        <dbReference type="ChEBI" id="CHEBI:82748"/>
        <dbReference type="ChEBI" id="CHEBI:83665"/>
        <dbReference type="ChEBI" id="CHEBI:456215"/>
        <dbReference type="EC" id="6.3.4.19"/>
    </reaction>
</comment>
<comment type="domain">
    <text evidence="6">The N-terminal region contains the highly conserved SGGXDS motif, predicted to be a P-loop motif involved in ATP binding.</text>
</comment>
<dbReference type="InterPro" id="IPR012795">
    <property type="entry name" value="tRNA_Ile_lys_synt_N"/>
</dbReference>
<keyword evidence="6" id="KW-0963">Cytoplasm</keyword>
<dbReference type="InterPro" id="IPR014729">
    <property type="entry name" value="Rossmann-like_a/b/a_fold"/>
</dbReference>
<evidence type="ECO:0000256" key="4">
    <source>
        <dbReference type="ARBA" id="ARBA00022840"/>
    </source>
</evidence>
<comment type="function">
    <text evidence="6">Ligates lysine onto the cytidine present at position 34 of the AUA codon-specific tRNA(Ile) that contains the anticodon CAU, in an ATP-dependent manner. Cytidine is converted to lysidine, thus changing the amino acid specificity of the tRNA from methionine to isoleucine.</text>
</comment>
<dbReference type="GO" id="GO:0032267">
    <property type="term" value="F:tRNA(Ile)-lysidine synthase activity"/>
    <property type="evidence" value="ECO:0007669"/>
    <property type="project" value="UniProtKB-EC"/>
</dbReference>
<dbReference type="AlphaFoldDB" id="A0A7W7AMS7"/>
<dbReference type="InterPro" id="IPR011063">
    <property type="entry name" value="TilS/TtcA_N"/>
</dbReference>
<comment type="subcellular location">
    <subcellularLocation>
        <location evidence="6">Cytoplasm</location>
    </subcellularLocation>
</comment>
<dbReference type="RefSeq" id="WP_184116438.1">
    <property type="nucleotide sequence ID" value="NZ_JACHNY010000007.1"/>
</dbReference>
<dbReference type="PANTHER" id="PTHR43033">
    <property type="entry name" value="TRNA(ILE)-LYSIDINE SYNTHASE-RELATED"/>
    <property type="match status" value="1"/>
</dbReference>
<name>A0A7W7AMS7_9SPHN</name>
<feature type="domain" description="tRNA(Ile)-lysidine/2-thiocytidine synthase N-terminal" evidence="7">
    <location>
        <begin position="24"/>
        <end position="205"/>
    </location>
</feature>
<evidence type="ECO:0000256" key="6">
    <source>
        <dbReference type="HAMAP-Rule" id="MF_01161"/>
    </source>
</evidence>
<comment type="caution">
    <text evidence="8">The sequence shown here is derived from an EMBL/GenBank/DDBJ whole genome shotgun (WGS) entry which is preliminary data.</text>
</comment>
<evidence type="ECO:0000256" key="3">
    <source>
        <dbReference type="ARBA" id="ARBA00022741"/>
    </source>
</evidence>
<protein>
    <recommendedName>
        <fullName evidence="6">tRNA(Ile)-lysidine synthase</fullName>
        <ecNumber evidence="6">6.3.4.19</ecNumber>
    </recommendedName>
    <alternativeName>
        <fullName evidence="6">tRNA(Ile)-2-lysyl-cytidine synthase</fullName>
    </alternativeName>
    <alternativeName>
        <fullName evidence="6">tRNA(Ile)-lysidine synthetase</fullName>
    </alternativeName>
</protein>
<evidence type="ECO:0000259" key="7">
    <source>
        <dbReference type="Pfam" id="PF01171"/>
    </source>
</evidence>
<evidence type="ECO:0000256" key="1">
    <source>
        <dbReference type="ARBA" id="ARBA00022598"/>
    </source>
</evidence>
<dbReference type="EMBL" id="JACHNY010000007">
    <property type="protein sequence ID" value="MBB4619019.1"/>
    <property type="molecule type" value="Genomic_DNA"/>
</dbReference>
<dbReference type="GO" id="GO:0005524">
    <property type="term" value="F:ATP binding"/>
    <property type="evidence" value="ECO:0007669"/>
    <property type="project" value="UniProtKB-UniRule"/>
</dbReference>
<dbReference type="Pfam" id="PF01171">
    <property type="entry name" value="ATP_bind_3"/>
    <property type="match status" value="1"/>
</dbReference>
<gene>
    <name evidence="6" type="primary">tilS</name>
    <name evidence="8" type="ORF">GGQ96_003169</name>
</gene>
<keyword evidence="3 6" id="KW-0547">Nucleotide-binding</keyword>
<dbReference type="Gene3D" id="3.40.50.620">
    <property type="entry name" value="HUPs"/>
    <property type="match status" value="1"/>
</dbReference>
<dbReference type="SUPFAM" id="SSF52402">
    <property type="entry name" value="Adenine nucleotide alpha hydrolases-like"/>
    <property type="match status" value="1"/>
</dbReference>
<dbReference type="Proteomes" id="UP000574769">
    <property type="component" value="Unassembled WGS sequence"/>
</dbReference>
<dbReference type="CDD" id="cd01992">
    <property type="entry name" value="TilS_N"/>
    <property type="match status" value="1"/>
</dbReference>
<evidence type="ECO:0000313" key="9">
    <source>
        <dbReference type="Proteomes" id="UP000574769"/>
    </source>
</evidence>
<dbReference type="InterPro" id="IPR012094">
    <property type="entry name" value="tRNA_Ile_lys_synt"/>
</dbReference>
<feature type="binding site" evidence="6">
    <location>
        <begin position="29"/>
        <end position="34"/>
    </location>
    <ligand>
        <name>ATP</name>
        <dbReference type="ChEBI" id="CHEBI:30616"/>
    </ligand>
</feature>
<comment type="similarity">
    <text evidence="6">Belongs to the tRNA(Ile)-lysidine synthase family.</text>
</comment>
<keyword evidence="2 6" id="KW-0819">tRNA processing</keyword>
<evidence type="ECO:0000256" key="2">
    <source>
        <dbReference type="ARBA" id="ARBA00022694"/>
    </source>
</evidence>
<organism evidence="8 9">
    <name type="scientific">Sphingomonas abaci</name>
    <dbReference type="NCBI Taxonomy" id="237611"/>
    <lineage>
        <taxon>Bacteria</taxon>
        <taxon>Pseudomonadati</taxon>
        <taxon>Pseudomonadota</taxon>
        <taxon>Alphaproteobacteria</taxon>
        <taxon>Sphingomonadales</taxon>
        <taxon>Sphingomonadaceae</taxon>
        <taxon>Sphingomonas</taxon>
    </lineage>
</organism>
<dbReference type="EC" id="6.3.4.19" evidence="6"/>
<sequence>MQVTRFAADWAAALGRPVAADERIVLAVSGGADSMAMLALAAAAFPGQIAAATFDHGLRAGSAAEAAMVADWCGAHAVPHRILHPATPLPRANLQATARRARYAALLDWAAGAGAGASMLATAHQADDQAETFLMRAGRGSGLNGLAGVRPRRVETLADGRQVTLLRPLLGWRRAELRAVVRAADLPFVDDPSNADPRYDRVRVRMLLRDQDVLDPAQLARSANWLAEAEADWRLVAERLWTERSTWQEADRLHVSVAGLPRGMRRDLARRAILACRESCAIATPVFDAATNIESLLDALERGKIASQAGLIVKPITDIWIFMPAPPRKTG</sequence>
<evidence type="ECO:0000313" key="8">
    <source>
        <dbReference type="EMBL" id="MBB4619019.1"/>
    </source>
</evidence>
<dbReference type="PANTHER" id="PTHR43033:SF5">
    <property type="entry name" value="TRNA(ILE)-LYSIDINE SYNTHETASE"/>
    <property type="match status" value="1"/>
</dbReference>
<dbReference type="GO" id="GO:0005737">
    <property type="term" value="C:cytoplasm"/>
    <property type="evidence" value="ECO:0007669"/>
    <property type="project" value="UniProtKB-SubCell"/>
</dbReference>
<keyword evidence="4 6" id="KW-0067">ATP-binding</keyword>
<evidence type="ECO:0000256" key="5">
    <source>
        <dbReference type="ARBA" id="ARBA00048539"/>
    </source>
</evidence>
<proteinExistence type="inferred from homology"/>